<dbReference type="Proteomes" id="UP000824024">
    <property type="component" value="Unassembled WGS sequence"/>
</dbReference>
<proteinExistence type="predicted"/>
<evidence type="ECO:0000313" key="1">
    <source>
        <dbReference type="EMBL" id="HIZ08611.1"/>
    </source>
</evidence>
<reference evidence="1" key="2">
    <citation type="submission" date="2021-04" db="EMBL/GenBank/DDBJ databases">
        <authorList>
            <person name="Gilroy R."/>
        </authorList>
    </citation>
    <scope>NUCLEOTIDE SEQUENCE</scope>
    <source>
        <strain evidence="1">CHK192-9172</strain>
    </source>
</reference>
<accession>A0A9D2D4T4</accession>
<sequence>MADIRPFAGIRPCVEKAEKIAALPYDVYNREEAKAEVAREPESFLKIDRAETQFDDSVSMYAPEVYQRAHDTLWDMVKKGDFIRDEAPCYYIYELTMNGRTQTGIVACASIDDYETGVIKKHENTRAEKEQDRICHVDACNAQTGPIFLAYRSCGVINRIVEKNQKEKPEYDFVSPDGIGHRVWIMKDPADIRKVQEAFAGIRDIYIADGHHRAASAVKVGQMRRKGHPGYTGEEPFNYFLSVLFPDDQLMIMDYNRVIKDLNGLTEEEFLEKVKEIFDVSKAGADFKPDRQGTFGMYLKKQWYCCRIRPEDIPDDPVGSLDVSLLQNLLLEPVLGIQDPKTDDRIDFVGGIRGKKELERRCHLDCMAAFAMYPASIQQLFAVADAGLLMPPKSTWFEPKLRSGLFIHEI</sequence>
<name>A0A9D2D4T4_9FIRM</name>
<dbReference type="PIRSF" id="PIRSF033563">
    <property type="entry name" value="UCP033563"/>
    <property type="match status" value="1"/>
</dbReference>
<evidence type="ECO:0000313" key="2">
    <source>
        <dbReference type="Proteomes" id="UP000824024"/>
    </source>
</evidence>
<gene>
    <name evidence="1" type="ORF">IAA08_11845</name>
</gene>
<dbReference type="AlphaFoldDB" id="A0A9D2D4T4"/>
<comment type="caution">
    <text evidence="1">The sequence shown here is derived from an EMBL/GenBank/DDBJ whole genome shotgun (WGS) entry which is preliminary data.</text>
</comment>
<dbReference type="Pfam" id="PF06245">
    <property type="entry name" value="DUF1015"/>
    <property type="match status" value="1"/>
</dbReference>
<dbReference type="PANTHER" id="PTHR36454:SF1">
    <property type="entry name" value="DUF1015 DOMAIN-CONTAINING PROTEIN"/>
    <property type="match status" value="1"/>
</dbReference>
<dbReference type="PANTHER" id="PTHR36454">
    <property type="entry name" value="LMO2823 PROTEIN"/>
    <property type="match status" value="1"/>
</dbReference>
<protein>
    <submittedName>
        <fullName evidence="1">DUF1015 domain-containing protein</fullName>
    </submittedName>
</protein>
<organism evidence="1 2">
    <name type="scientific">Candidatus Eubacterium avistercoris</name>
    <dbReference type="NCBI Taxonomy" id="2838567"/>
    <lineage>
        <taxon>Bacteria</taxon>
        <taxon>Bacillati</taxon>
        <taxon>Bacillota</taxon>
        <taxon>Clostridia</taxon>
        <taxon>Eubacteriales</taxon>
        <taxon>Eubacteriaceae</taxon>
        <taxon>Eubacterium</taxon>
    </lineage>
</organism>
<dbReference type="InterPro" id="IPR008323">
    <property type="entry name" value="UCP033563"/>
</dbReference>
<reference evidence="1" key="1">
    <citation type="journal article" date="2021" name="PeerJ">
        <title>Extensive microbial diversity within the chicken gut microbiome revealed by metagenomics and culture.</title>
        <authorList>
            <person name="Gilroy R."/>
            <person name="Ravi A."/>
            <person name="Getino M."/>
            <person name="Pursley I."/>
            <person name="Horton D.L."/>
            <person name="Alikhan N.F."/>
            <person name="Baker D."/>
            <person name="Gharbi K."/>
            <person name="Hall N."/>
            <person name="Watson M."/>
            <person name="Adriaenssens E.M."/>
            <person name="Foster-Nyarko E."/>
            <person name="Jarju S."/>
            <person name="Secka A."/>
            <person name="Antonio M."/>
            <person name="Oren A."/>
            <person name="Chaudhuri R.R."/>
            <person name="La Ragione R."/>
            <person name="Hildebrand F."/>
            <person name="Pallen M.J."/>
        </authorList>
    </citation>
    <scope>NUCLEOTIDE SEQUENCE</scope>
    <source>
        <strain evidence="1">CHK192-9172</strain>
    </source>
</reference>
<dbReference type="EMBL" id="DXCH01000316">
    <property type="protein sequence ID" value="HIZ08611.1"/>
    <property type="molecule type" value="Genomic_DNA"/>
</dbReference>